<evidence type="ECO:0000313" key="12">
    <source>
        <dbReference type="Proteomes" id="UP000007435"/>
    </source>
</evidence>
<evidence type="ECO:0000256" key="5">
    <source>
        <dbReference type="ARBA" id="ARBA00022927"/>
    </source>
</evidence>
<comment type="similarity">
    <text evidence="8">Belongs to the exbB/tolQ family.</text>
</comment>
<feature type="transmembrane region" description="Helical" evidence="9">
    <location>
        <begin position="20"/>
        <end position="40"/>
    </location>
</feature>
<dbReference type="KEGG" id="lby:Lbys_3211"/>
<reference evidence="11 12" key="2">
    <citation type="journal article" date="2011" name="Stand. Genomic Sci.">
        <title>Complete genome sequence of Leadbetterella byssophila type strain (4M15).</title>
        <authorList>
            <person name="Abt B."/>
            <person name="Teshima H."/>
            <person name="Lucas S."/>
            <person name="Lapidus A."/>
            <person name="Del Rio T.G."/>
            <person name="Nolan M."/>
            <person name="Tice H."/>
            <person name="Cheng J.F."/>
            <person name="Pitluck S."/>
            <person name="Liolios K."/>
            <person name="Pagani I."/>
            <person name="Ivanova N."/>
            <person name="Mavromatis K."/>
            <person name="Pati A."/>
            <person name="Tapia R."/>
            <person name="Han C."/>
            <person name="Goodwin L."/>
            <person name="Chen A."/>
            <person name="Palaniappan K."/>
            <person name="Land M."/>
            <person name="Hauser L."/>
            <person name="Chang Y.J."/>
            <person name="Jeffries C.D."/>
            <person name="Rohde M."/>
            <person name="Goker M."/>
            <person name="Tindall B.J."/>
            <person name="Detter J.C."/>
            <person name="Woyke T."/>
            <person name="Bristow J."/>
            <person name="Eisen J.A."/>
            <person name="Markowitz V."/>
            <person name="Hugenholtz P."/>
            <person name="Klenk H.P."/>
            <person name="Kyrpides N.C."/>
        </authorList>
    </citation>
    <scope>NUCLEOTIDE SEQUENCE [LARGE SCALE GENOMIC DNA]</scope>
    <source>
        <strain evidence="12">DSM 17132 / JCM 16389 / KACC 11308 / NBRC 106382 / 4M15</strain>
    </source>
</reference>
<feature type="transmembrane region" description="Helical" evidence="9">
    <location>
        <begin position="60"/>
        <end position="83"/>
    </location>
</feature>
<sequence length="273" mass="28777">MAKTQNAPVAKAAKKSSGGINPVVVIPILIAIAVLIYIFVMGDPSNFNDPETKHDPKTTLGIVYAGGFIVPILLSFLLMVLVFGIERFVTISKAAGSGDLDAFVAKVRGFLNSNNIADAKKECEKQKGTVGNVIKTALDKYEQLQNDGALNKEQKLAALQKEVEEATSLELPMLEKNLAILSTLGSVSTLVALLGTVLGMIRSFFALGQGGGSPDAAALSKGIAEALINTGLGIGTSAIAIIVYNYFTASIDTLTYKIDEIGMSLQQNFASHN</sequence>
<keyword evidence="12" id="KW-1185">Reference proteome</keyword>
<protein>
    <submittedName>
        <fullName evidence="11">Outer membrane transport energization protein ExbB</fullName>
    </submittedName>
</protein>
<evidence type="ECO:0000313" key="11">
    <source>
        <dbReference type="EMBL" id="ADQ18872.1"/>
    </source>
</evidence>
<evidence type="ECO:0000256" key="9">
    <source>
        <dbReference type="SAM" id="Phobius"/>
    </source>
</evidence>
<evidence type="ECO:0000256" key="1">
    <source>
        <dbReference type="ARBA" id="ARBA00004651"/>
    </source>
</evidence>
<proteinExistence type="inferred from homology"/>
<evidence type="ECO:0000256" key="8">
    <source>
        <dbReference type="RuleBase" id="RU004057"/>
    </source>
</evidence>
<accession>E4RVW2</accession>
<dbReference type="Pfam" id="PF01618">
    <property type="entry name" value="MotA_ExbB"/>
    <property type="match status" value="1"/>
</dbReference>
<keyword evidence="4 9" id="KW-0812">Transmembrane</keyword>
<dbReference type="RefSeq" id="WP_013409899.1">
    <property type="nucleotide sequence ID" value="NC_014655.1"/>
</dbReference>
<keyword evidence="2 8" id="KW-0813">Transport</keyword>
<reference key="1">
    <citation type="submission" date="2010-11" db="EMBL/GenBank/DDBJ databases">
        <title>The complete genome of Leadbetterella byssophila DSM 17132.</title>
        <authorList>
            <consortium name="US DOE Joint Genome Institute (JGI-PGF)"/>
            <person name="Lucas S."/>
            <person name="Copeland A."/>
            <person name="Lapidus A."/>
            <person name="Glavina del Rio T."/>
            <person name="Dalin E."/>
            <person name="Tice H."/>
            <person name="Bruce D."/>
            <person name="Goodwin L."/>
            <person name="Pitluck S."/>
            <person name="Kyrpides N."/>
            <person name="Mavromatis K."/>
            <person name="Ivanova N."/>
            <person name="Teshima H."/>
            <person name="Brettin T."/>
            <person name="Detter J.C."/>
            <person name="Han C."/>
            <person name="Tapia R."/>
            <person name="Land M."/>
            <person name="Hauser L."/>
            <person name="Markowitz V."/>
            <person name="Cheng J.-F."/>
            <person name="Hugenholtz P."/>
            <person name="Woyke T."/>
            <person name="Wu D."/>
            <person name="Tindall B."/>
            <person name="Pomrenke H.G."/>
            <person name="Brambilla E."/>
            <person name="Klenk H.-P."/>
            <person name="Eisen J.A."/>
        </authorList>
    </citation>
    <scope>NUCLEOTIDE SEQUENCE [LARGE SCALE GENOMIC DNA]</scope>
    <source>
        <strain>DSM 17132</strain>
    </source>
</reference>
<dbReference type="EMBL" id="CP002305">
    <property type="protein sequence ID" value="ADQ18872.1"/>
    <property type="molecule type" value="Genomic_DNA"/>
</dbReference>
<dbReference type="HOGENOM" id="CLU_053325_4_3_10"/>
<dbReference type="Proteomes" id="UP000007435">
    <property type="component" value="Chromosome"/>
</dbReference>
<gene>
    <name evidence="11" type="ordered locus">Lbys_3211</name>
</gene>
<dbReference type="GO" id="GO:0017038">
    <property type="term" value="P:protein import"/>
    <property type="evidence" value="ECO:0007669"/>
    <property type="project" value="TreeGrafter"/>
</dbReference>
<evidence type="ECO:0000256" key="6">
    <source>
        <dbReference type="ARBA" id="ARBA00022989"/>
    </source>
</evidence>
<keyword evidence="3" id="KW-1003">Cell membrane</keyword>
<name>E4RVW2_LEAB4</name>
<evidence type="ECO:0000256" key="7">
    <source>
        <dbReference type="ARBA" id="ARBA00023136"/>
    </source>
</evidence>
<evidence type="ECO:0000256" key="4">
    <source>
        <dbReference type="ARBA" id="ARBA00022692"/>
    </source>
</evidence>
<keyword evidence="7 9" id="KW-0472">Membrane</keyword>
<feature type="domain" description="MotA/TolQ/ExbB proton channel" evidence="10">
    <location>
        <begin position="143"/>
        <end position="259"/>
    </location>
</feature>
<dbReference type="STRING" id="649349.Lbys_3211"/>
<evidence type="ECO:0000256" key="2">
    <source>
        <dbReference type="ARBA" id="ARBA00022448"/>
    </source>
</evidence>
<dbReference type="PANTHER" id="PTHR30625:SF15">
    <property type="entry name" value="BIOPOLYMER TRANSPORT PROTEIN EXBB"/>
    <property type="match status" value="1"/>
</dbReference>
<dbReference type="InterPro" id="IPR002898">
    <property type="entry name" value="MotA_ExbB_proton_chnl"/>
</dbReference>
<comment type="subcellular location">
    <subcellularLocation>
        <location evidence="1">Cell membrane</location>
        <topology evidence="1">Multi-pass membrane protein</topology>
    </subcellularLocation>
    <subcellularLocation>
        <location evidence="8">Membrane</location>
        <topology evidence="8">Multi-pass membrane protein</topology>
    </subcellularLocation>
</comment>
<evidence type="ECO:0000256" key="3">
    <source>
        <dbReference type="ARBA" id="ARBA00022475"/>
    </source>
</evidence>
<dbReference type="GO" id="GO:0005886">
    <property type="term" value="C:plasma membrane"/>
    <property type="evidence" value="ECO:0007669"/>
    <property type="project" value="UniProtKB-SubCell"/>
</dbReference>
<keyword evidence="6 9" id="KW-1133">Transmembrane helix</keyword>
<feature type="transmembrane region" description="Helical" evidence="9">
    <location>
        <begin position="226"/>
        <end position="247"/>
    </location>
</feature>
<dbReference type="eggNOG" id="COG0811">
    <property type="taxonomic scope" value="Bacteria"/>
</dbReference>
<dbReference type="OrthoDB" id="4045at2"/>
<organism evidence="11 12">
    <name type="scientific">Leadbetterella byssophila (strain DSM 17132 / JCM 16389 / KACC 11308 / NBRC 106382 / 4M15)</name>
    <dbReference type="NCBI Taxonomy" id="649349"/>
    <lineage>
        <taxon>Bacteria</taxon>
        <taxon>Pseudomonadati</taxon>
        <taxon>Bacteroidota</taxon>
        <taxon>Cytophagia</taxon>
        <taxon>Cytophagales</taxon>
        <taxon>Leadbetterellaceae</taxon>
        <taxon>Leadbetterella</taxon>
    </lineage>
</organism>
<dbReference type="PANTHER" id="PTHR30625">
    <property type="entry name" value="PROTEIN TOLQ"/>
    <property type="match status" value="1"/>
</dbReference>
<evidence type="ECO:0000259" key="10">
    <source>
        <dbReference type="Pfam" id="PF01618"/>
    </source>
</evidence>
<dbReference type="InterPro" id="IPR050790">
    <property type="entry name" value="ExbB/TolQ_transport"/>
</dbReference>
<feature type="transmembrane region" description="Helical" evidence="9">
    <location>
        <begin position="178"/>
        <end position="206"/>
    </location>
</feature>
<dbReference type="AlphaFoldDB" id="E4RVW2"/>
<keyword evidence="5 8" id="KW-0653">Protein transport</keyword>